<keyword evidence="5" id="KW-0812">Transmembrane</keyword>
<feature type="transmembrane region" description="Helical" evidence="5">
    <location>
        <begin position="83"/>
        <end position="105"/>
    </location>
</feature>
<dbReference type="Proteomes" id="UP000472380">
    <property type="component" value="Unassembled WGS sequence"/>
</dbReference>
<dbReference type="PANTHER" id="PTHR44688">
    <property type="entry name" value="DNA-BINDING TRANSCRIPTIONAL ACTIVATOR DEVR_DOSR"/>
    <property type="match status" value="1"/>
</dbReference>
<feature type="region of interest" description="Disordered" evidence="4">
    <location>
        <begin position="224"/>
        <end position="252"/>
    </location>
</feature>
<feature type="compositionally biased region" description="Basic and acidic residues" evidence="4">
    <location>
        <begin position="504"/>
        <end position="520"/>
    </location>
</feature>
<feature type="region of interest" description="Disordered" evidence="4">
    <location>
        <begin position="494"/>
        <end position="520"/>
    </location>
</feature>
<dbReference type="GO" id="GO:0006355">
    <property type="term" value="P:regulation of DNA-templated transcription"/>
    <property type="evidence" value="ECO:0007669"/>
    <property type="project" value="InterPro"/>
</dbReference>
<evidence type="ECO:0000256" key="2">
    <source>
        <dbReference type="ARBA" id="ARBA00023125"/>
    </source>
</evidence>
<dbReference type="InterPro" id="IPR000792">
    <property type="entry name" value="Tscrpt_reg_LuxR_C"/>
</dbReference>
<evidence type="ECO:0000256" key="3">
    <source>
        <dbReference type="ARBA" id="ARBA00023163"/>
    </source>
</evidence>
<evidence type="ECO:0000313" key="7">
    <source>
        <dbReference type="EMBL" id="MZG28392.1"/>
    </source>
</evidence>
<feature type="transmembrane region" description="Helical" evidence="5">
    <location>
        <begin position="415"/>
        <end position="433"/>
    </location>
</feature>
<keyword evidence="5" id="KW-1133">Transmembrane helix</keyword>
<keyword evidence="1" id="KW-0805">Transcription regulation</keyword>
<evidence type="ECO:0000256" key="5">
    <source>
        <dbReference type="SAM" id="Phobius"/>
    </source>
</evidence>
<gene>
    <name evidence="7" type="ORF">FM068_07295</name>
</gene>
<dbReference type="Gene3D" id="1.10.10.10">
    <property type="entry name" value="Winged helix-like DNA-binding domain superfamily/Winged helix DNA-binding domain"/>
    <property type="match status" value="1"/>
</dbReference>
<evidence type="ECO:0000259" key="6">
    <source>
        <dbReference type="PROSITE" id="PS50043"/>
    </source>
</evidence>
<protein>
    <recommendedName>
        <fullName evidence="6">HTH luxR-type domain-containing protein</fullName>
    </recommendedName>
</protein>
<evidence type="ECO:0000256" key="1">
    <source>
        <dbReference type="ARBA" id="ARBA00023015"/>
    </source>
</evidence>
<dbReference type="AlphaFoldDB" id="A0A6L8Q544"/>
<feature type="transmembrane region" description="Helical" evidence="5">
    <location>
        <begin position="117"/>
        <end position="137"/>
    </location>
</feature>
<feature type="domain" description="HTH luxR-type" evidence="6">
    <location>
        <begin position="529"/>
        <end position="594"/>
    </location>
</feature>
<dbReference type="PROSITE" id="PS50043">
    <property type="entry name" value="HTH_LUXR_2"/>
    <property type="match status" value="1"/>
</dbReference>
<keyword evidence="3" id="KW-0804">Transcription</keyword>
<dbReference type="CDD" id="cd06170">
    <property type="entry name" value="LuxR_C_like"/>
    <property type="match status" value="1"/>
</dbReference>
<reference evidence="7 8" key="1">
    <citation type="submission" date="2019-07" db="EMBL/GenBank/DDBJ databases">
        <title>Draft genome sequence of Adlercreutzia equolifaciens IPLA 37004, a human intestinal strain that does not produces equol from daidzein.</title>
        <authorList>
            <person name="Vazquez L."/>
            <person name="Florez A.B."/>
            <person name="Mayo B."/>
        </authorList>
    </citation>
    <scope>NUCLEOTIDE SEQUENCE [LARGE SCALE GENOMIC DNA]</scope>
    <source>
        <strain evidence="7 8">IPLA 37004</strain>
    </source>
</reference>
<feature type="transmembrane region" description="Helical" evidence="5">
    <location>
        <begin position="143"/>
        <end position="162"/>
    </location>
</feature>
<proteinExistence type="predicted"/>
<dbReference type="PANTHER" id="PTHR44688:SF16">
    <property type="entry name" value="DNA-BINDING TRANSCRIPTIONAL ACTIVATOR DEVR_DOSR"/>
    <property type="match status" value="1"/>
</dbReference>
<feature type="transmembrane region" description="Helical" evidence="5">
    <location>
        <begin position="276"/>
        <end position="295"/>
    </location>
</feature>
<dbReference type="SMART" id="SM00421">
    <property type="entry name" value="HTH_LUXR"/>
    <property type="match status" value="1"/>
</dbReference>
<evidence type="ECO:0000256" key="4">
    <source>
        <dbReference type="SAM" id="MobiDB-lite"/>
    </source>
</evidence>
<dbReference type="SUPFAM" id="SSF46894">
    <property type="entry name" value="C-terminal effector domain of the bipartite response regulators"/>
    <property type="match status" value="1"/>
</dbReference>
<feature type="transmembrane region" description="Helical" evidence="5">
    <location>
        <begin position="174"/>
        <end position="192"/>
    </location>
</feature>
<accession>A0A6L8Q544</accession>
<feature type="transmembrane region" description="Helical" evidence="5">
    <location>
        <begin position="56"/>
        <end position="77"/>
    </location>
</feature>
<feature type="transmembrane region" description="Helical" evidence="5">
    <location>
        <begin position="307"/>
        <end position="325"/>
    </location>
</feature>
<dbReference type="EMBL" id="VJNE01000013">
    <property type="protein sequence ID" value="MZG28392.1"/>
    <property type="molecule type" value="Genomic_DNA"/>
</dbReference>
<keyword evidence="5" id="KW-0472">Membrane</keyword>
<name>A0A6L8Q544_9ACTN</name>
<feature type="transmembrane region" description="Helical" evidence="5">
    <location>
        <begin position="198"/>
        <end position="218"/>
    </location>
</feature>
<dbReference type="InterPro" id="IPR036388">
    <property type="entry name" value="WH-like_DNA-bd_sf"/>
</dbReference>
<feature type="compositionally biased region" description="Basic and acidic residues" evidence="4">
    <location>
        <begin position="243"/>
        <end position="252"/>
    </location>
</feature>
<feature type="transmembrane region" description="Helical" evidence="5">
    <location>
        <begin position="332"/>
        <end position="351"/>
    </location>
</feature>
<dbReference type="InterPro" id="IPR016032">
    <property type="entry name" value="Sig_transdc_resp-reg_C-effctor"/>
</dbReference>
<dbReference type="GO" id="GO:0003677">
    <property type="term" value="F:DNA binding"/>
    <property type="evidence" value="ECO:0007669"/>
    <property type="project" value="UniProtKB-KW"/>
</dbReference>
<dbReference type="Pfam" id="PF00196">
    <property type="entry name" value="GerE"/>
    <property type="match status" value="1"/>
</dbReference>
<organism evidence="7 8">
    <name type="scientific">Adlercreutzia equolifaciens</name>
    <dbReference type="NCBI Taxonomy" id="446660"/>
    <lineage>
        <taxon>Bacteria</taxon>
        <taxon>Bacillati</taxon>
        <taxon>Actinomycetota</taxon>
        <taxon>Coriobacteriia</taxon>
        <taxon>Eggerthellales</taxon>
        <taxon>Eggerthellaceae</taxon>
        <taxon>Adlercreutzia</taxon>
    </lineage>
</organism>
<comment type="caution">
    <text evidence="7">The sequence shown here is derived from an EMBL/GenBank/DDBJ whole genome shotgun (WGS) entry which is preliminary data.</text>
</comment>
<sequence length="598" mass="62789">MSGKTPGGVSSVRVEWPFVPGISTGPRPGGLSCAIMPLEGRIVTKRNAIGIRPEHIRFAVGYGSVSAWGVMMLYVPWAASPGFSLQALLSMVPGLVVCLACLLLFRQHLSLSGRTPLVAGAALLTSSGTLACTYPTLAAIPGAFVTGMALSGGFAILLIMAWFDAFAHIGPRGIIVLSGCSIVVTALGSWFFVQCDDALASVLTSLLPMLSFVLLPLASAKAPKSGEGEETPGALQGSATAVGREEERGERAPERLLVRTPGLADVLSAAVPLRTLAGFAITFFVLSSITTIVVGRDDLSQLGAPSLVIPLAAALFFVASGFFARGKIDPSILYKVLLCASAAFVFFSFYLGDVNGALTLHAHNIIEAMAWVVLALGAKKTPVAPHLVFAVGWIAECVGKTLGQLVAPLLAGDPLVLMAVVVMLVLLGVGFAFSEGYNLLDIDDEEGKAEALAAERVEAAEGASANARREALPVAVGEDGAPAAVSETAASLPCRSERSVAGAESKDRPADGESTDEHSCGERPDLYAAFCAEYDLSPRESEVFRLWVTGHGLKYIQNALFVSESTVKSHLRSIYRKCDTHNRDEIIALFERETSELG</sequence>
<evidence type="ECO:0000313" key="8">
    <source>
        <dbReference type="Proteomes" id="UP000472380"/>
    </source>
</evidence>
<keyword evidence="2" id="KW-0238">DNA-binding</keyword>
<dbReference type="PRINTS" id="PR00038">
    <property type="entry name" value="HTHLUXR"/>
</dbReference>